<reference evidence="3 4" key="1">
    <citation type="journal article" date="2021" name="Sci. Rep.">
        <title>Genome sequencing of the multicellular alga Astrephomene provides insights into convergent evolution of germ-soma differentiation.</title>
        <authorList>
            <person name="Yamashita S."/>
            <person name="Yamamoto K."/>
            <person name="Matsuzaki R."/>
            <person name="Suzuki S."/>
            <person name="Yamaguchi H."/>
            <person name="Hirooka S."/>
            <person name="Minakuchi Y."/>
            <person name="Miyagishima S."/>
            <person name="Kawachi M."/>
            <person name="Toyoda A."/>
            <person name="Nozaki H."/>
        </authorList>
    </citation>
    <scope>NUCLEOTIDE SEQUENCE [LARGE SCALE GENOMIC DNA]</scope>
    <source>
        <strain evidence="3 4">NIES-4017</strain>
    </source>
</reference>
<comment type="subcellular location">
    <subcellularLocation>
        <location evidence="1">Nucleus</location>
    </subcellularLocation>
</comment>
<evidence type="ECO:0000313" key="4">
    <source>
        <dbReference type="Proteomes" id="UP001054857"/>
    </source>
</evidence>
<evidence type="ECO:0000313" key="3">
    <source>
        <dbReference type="EMBL" id="GFR40996.1"/>
    </source>
</evidence>
<keyword evidence="1" id="KW-0862">Zinc</keyword>
<dbReference type="GO" id="GO:0005634">
    <property type="term" value="C:nucleus"/>
    <property type="evidence" value="ECO:0007669"/>
    <property type="project" value="UniProtKB-SubCell"/>
</dbReference>
<dbReference type="Pfam" id="PF07574">
    <property type="entry name" value="SMC_Nse1"/>
    <property type="match status" value="1"/>
</dbReference>
<keyword evidence="1" id="KW-0227">DNA damage</keyword>
<dbReference type="Gene3D" id="1.10.10.10">
    <property type="entry name" value="Winged helix-like DNA-binding domain superfamily/Winged helix DNA-binding domain"/>
    <property type="match status" value="1"/>
</dbReference>
<dbReference type="GO" id="GO:0030915">
    <property type="term" value="C:Smc5-Smc6 complex"/>
    <property type="evidence" value="ECO:0007669"/>
    <property type="project" value="UniProtKB-UniRule"/>
</dbReference>
<evidence type="ECO:0000256" key="2">
    <source>
        <dbReference type="SAM" id="MobiDB-lite"/>
    </source>
</evidence>
<dbReference type="PANTHER" id="PTHR20973:SF0">
    <property type="entry name" value="NON-STRUCTURAL MAINTENANCE OF CHROMOSOMES ELEMENT 1 HOMOLOG"/>
    <property type="match status" value="1"/>
</dbReference>
<gene>
    <name evidence="3" type="ORF">Agub_g1661</name>
</gene>
<comment type="subunit">
    <text evidence="1">Component of the Smc5-Smc6 complex.</text>
</comment>
<keyword evidence="1" id="KW-0808">Transferase</keyword>
<dbReference type="InterPro" id="IPR011513">
    <property type="entry name" value="Nse1"/>
</dbReference>
<protein>
    <recommendedName>
        <fullName evidence="1">Non-structural maintenance of chromosomes element 1 homolog</fullName>
        <ecNumber evidence="1">2.3.2.27</ecNumber>
    </recommendedName>
</protein>
<dbReference type="GO" id="GO:0000724">
    <property type="term" value="P:double-strand break repair via homologous recombination"/>
    <property type="evidence" value="ECO:0007669"/>
    <property type="project" value="TreeGrafter"/>
</dbReference>
<feature type="region of interest" description="Disordered" evidence="2">
    <location>
        <begin position="1"/>
        <end position="20"/>
    </location>
</feature>
<keyword evidence="1" id="KW-0539">Nucleus</keyword>
<dbReference type="AlphaFoldDB" id="A0AAD3DJB1"/>
<proteinExistence type="inferred from homology"/>
<dbReference type="InterPro" id="IPR036388">
    <property type="entry name" value="WH-like_DNA-bd_sf"/>
</dbReference>
<accession>A0AAD3DJB1</accession>
<keyword evidence="1" id="KW-0833">Ubl conjugation pathway</keyword>
<dbReference type="EMBL" id="BMAR01000001">
    <property type="protein sequence ID" value="GFR40996.1"/>
    <property type="molecule type" value="Genomic_DNA"/>
</dbReference>
<dbReference type="GO" id="GO:0061630">
    <property type="term" value="F:ubiquitin protein ligase activity"/>
    <property type="evidence" value="ECO:0007669"/>
    <property type="project" value="UniProtKB-EC"/>
</dbReference>
<organism evidence="3 4">
    <name type="scientific">Astrephomene gubernaculifera</name>
    <dbReference type="NCBI Taxonomy" id="47775"/>
    <lineage>
        <taxon>Eukaryota</taxon>
        <taxon>Viridiplantae</taxon>
        <taxon>Chlorophyta</taxon>
        <taxon>core chlorophytes</taxon>
        <taxon>Chlorophyceae</taxon>
        <taxon>CS clade</taxon>
        <taxon>Chlamydomonadales</taxon>
        <taxon>Astrephomenaceae</taxon>
        <taxon>Astrephomene</taxon>
    </lineage>
</organism>
<sequence>MPPRGRSATQQHDNDGAGPSSSGLTFPEYVPFAITQSVLAEGVIPEDEVKAMIRRLTNRTNDDAFALVLRKVQADVKFLDIGIERVKLPANKSWYLCAINKDADESSKLMGSKYNAEQIQYFKAVLEAIGKAAPPEEGLIAQVGRIALVNVDPLREPAGAGAAGEGGSQAAGAAARGGRKLSMVDKGELLKGFVQDGWLHEPRQGYYTMGPRTLSELKDYALSVLHPEVAEELQRDYM</sequence>
<keyword evidence="1" id="KW-0233">DNA recombination</keyword>
<evidence type="ECO:0000256" key="1">
    <source>
        <dbReference type="RuleBase" id="RU368018"/>
    </source>
</evidence>
<keyword evidence="1" id="KW-0479">Metal-binding</keyword>
<dbReference type="PANTHER" id="PTHR20973">
    <property type="entry name" value="NON-SMC ELEMENT 1-RELATED"/>
    <property type="match status" value="1"/>
</dbReference>
<comment type="caution">
    <text evidence="3">The sequence shown here is derived from an EMBL/GenBank/DDBJ whole genome shotgun (WGS) entry which is preliminary data.</text>
</comment>
<keyword evidence="1" id="KW-0234">DNA repair</keyword>
<keyword evidence="1" id="KW-0863">Zinc-finger</keyword>
<dbReference type="GO" id="GO:0008270">
    <property type="term" value="F:zinc ion binding"/>
    <property type="evidence" value="ECO:0007669"/>
    <property type="project" value="UniProtKB-KW"/>
</dbReference>
<comment type="catalytic activity">
    <reaction evidence="1">
        <text>S-ubiquitinyl-[E2 ubiquitin-conjugating enzyme]-L-cysteine + [acceptor protein]-L-lysine = [E2 ubiquitin-conjugating enzyme]-L-cysteine + N(6)-ubiquitinyl-[acceptor protein]-L-lysine.</text>
        <dbReference type="EC" id="2.3.2.27"/>
    </reaction>
</comment>
<dbReference type="EC" id="2.3.2.27" evidence="1"/>
<dbReference type="Proteomes" id="UP001054857">
    <property type="component" value="Unassembled WGS sequence"/>
</dbReference>
<keyword evidence="4" id="KW-1185">Reference proteome</keyword>
<comment type="similarity">
    <text evidence="1">Belongs to the NSE1 family.</text>
</comment>
<name>A0AAD3DJB1_9CHLO</name>